<dbReference type="OrthoDB" id="409918at2759"/>
<organism evidence="2 3">
    <name type="scientific">Symbiodinium microadriaticum</name>
    <name type="common">Dinoflagellate</name>
    <name type="synonym">Zooxanthella microadriatica</name>
    <dbReference type="NCBI Taxonomy" id="2951"/>
    <lineage>
        <taxon>Eukaryota</taxon>
        <taxon>Sar</taxon>
        <taxon>Alveolata</taxon>
        <taxon>Dinophyceae</taxon>
        <taxon>Suessiales</taxon>
        <taxon>Symbiodiniaceae</taxon>
        <taxon>Symbiodinium</taxon>
    </lineage>
</organism>
<keyword evidence="3" id="KW-1185">Reference proteome</keyword>
<sequence>MRGSEKEGRRWVKGRAQDYKEYCRHQTETIKPGASFRSSRPARVLQQAAGEQTKVWTAGEVHPESYRRLLQKVERPPAHDCRANFDVPALLQLAKQAAGKAGGPDSWIPDQLAQLPMEFWKSVASLWGLVFRTGRMPSRWVCLIPKASGDLRPLTVTSVLWRLGTRSLVQQLRPWLLTWLDQRTLGGVFGSGVLDAHLMLHADSDDATYIAQDLHRFFDTVDRRLMEANLCWLRAPPQLVHLLRNFYQQGARVFAHAATKMTPPSGRSRTKPTDLQDAKGRGLARQRRCWLLVLFASGIVRMVHWVQHRLLFEIGRLLLALPHRVGLGLREMMIGGATAPRLGMMTAASGTQRGLLLPTGCYGSWSWGDWWDYKNEPTTCQDFTTDAWTEAPTQPVRRVSLASGWRSEGDEAWDAPAEVTPPKGSPSEGPKKRWRRRRGNTHHDDDRHADQEAEQHSWKLKRDVWQARAPLAFIETAKDMSELLDSAVGVSILAWTSNAEVAHELGDLAAGERADADGADFSLTLLYEAMKLLGLLTVLRAQSVVMRFTADAAYGTIAWEELSKNPAKFAGIWASQHGVRQGDILDAYGYGFAKHGGSRLSGLMRIRSEAMARKLWAASGSLAAGAVFFADLTGEDFRDTIAAWARDTVMVQWQKWEPFKEYHSKVAKNAIPFNYGEVNDLLGDLGFSATTIHGRHKGRKSNEWTFKAVRADGQSMLQQHVDWGAGVQSDLVILKESARRGAHVDAKPAPRAETPQARCCGHFFPCRARSSFGCQQTSKGQKRAGPEDENKMNVDGGAANGSANAEHWSPAAMLFENPGGGNCLFYAMAQCGFENKAVEEVTHRQMRRFARRCLESFASDFEEVWKEGGAYNTLGRTTSDLTWQAFLDEVSASASWGGALELSAVARATSTRTWVYEKKDGSLRLIYPEGDGGFVLLQYDEEVDVTFIFRFRIVLLRQDGLGSRTVPLRVAAWLRLPLLVNLVATLRQRLARLQGEVPVTLAVPRLNFGLDLLTVLLLSRAQRGGRTKWECDCGFVVYEHPVIKSHHERRKLHLHKVHGVPWADIPPPPKPSHSASSAATQKAFEGRWQILWINANRWPGAHDISAESIGHPPKHRCKACQRLVKRSDVVSEVCTKHRFRSQVPALKARRKLWGSWSKAARKEATKQRGEARKTQRVADTRKAKVDSSQAFRARSTAGTSIDKPVVQIDLPLVKSSNRNTGNWWKCKYCEFAIPAFSPSRGRSSIKSRHLWNMHGLRNEPLPRGGLETLPARIANAQETYQRRWSLTWQAYAAACWVGAHQVCPAFKGNCKPTSSAERKREWKTFRKVWSHNVSSWHRHGLDLLEQASDASVQVLILQECNITAASLPSVSHTVQ</sequence>
<reference evidence="2 3" key="1">
    <citation type="submission" date="2016-02" db="EMBL/GenBank/DDBJ databases">
        <title>Genome analysis of coral dinoflagellate symbionts highlights evolutionary adaptations to a symbiotic lifestyle.</title>
        <authorList>
            <person name="Aranda M."/>
            <person name="Li Y."/>
            <person name="Liew Y.J."/>
            <person name="Baumgarten S."/>
            <person name="Simakov O."/>
            <person name="Wilson M."/>
            <person name="Piel J."/>
            <person name="Ashoor H."/>
            <person name="Bougouffa S."/>
            <person name="Bajic V.B."/>
            <person name="Ryu T."/>
            <person name="Ravasi T."/>
            <person name="Bayer T."/>
            <person name="Micklem G."/>
            <person name="Kim H."/>
            <person name="Bhak J."/>
            <person name="Lajeunesse T.C."/>
            <person name="Voolstra C.R."/>
        </authorList>
    </citation>
    <scope>NUCLEOTIDE SEQUENCE [LARGE SCALE GENOMIC DNA]</scope>
    <source>
        <strain evidence="2 3">CCMP2467</strain>
    </source>
</reference>
<evidence type="ECO:0000256" key="1">
    <source>
        <dbReference type="SAM" id="MobiDB-lite"/>
    </source>
</evidence>
<feature type="region of interest" description="Disordered" evidence="1">
    <location>
        <begin position="410"/>
        <end position="455"/>
    </location>
</feature>
<proteinExistence type="predicted"/>
<dbReference type="Gene3D" id="3.90.70.80">
    <property type="match status" value="1"/>
</dbReference>
<accession>A0A1Q9CBC5</accession>
<dbReference type="Proteomes" id="UP000186817">
    <property type="component" value="Unassembled WGS sequence"/>
</dbReference>
<comment type="caution">
    <text evidence="2">The sequence shown here is derived from an EMBL/GenBank/DDBJ whole genome shotgun (WGS) entry which is preliminary data.</text>
</comment>
<dbReference type="EMBL" id="LSRX01001401">
    <property type="protein sequence ID" value="OLP80216.1"/>
    <property type="molecule type" value="Genomic_DNA"/>
</dbReference>
<feature type="compositionally biased region" description="Basic and acidic residues" evidence="1">
    <location>
        <begin position="441"/>
        <end position="455"/>
    </location>
</feature>
<feature type="region of interest" description="Disordered" evidence="1">
    <location>
        <begin position="776"/>
        <end position="803"/>
    </location>
</feature>
<feature type="compositionally biased region" description="Basic and acidic residues" evidence="1">
    <location>
        <begin position="1160"/>
        <end position="1185"/>
    </location>
</feature>
<protein>
    <submittedName>
        <fullName evidence="2">Uncharacterized protein</fullName>
    </submittedName>
</protein>
<evidence type="ECO:0000313" key="3">
    <source>
        <dbReference type="Proteomes" id="UP000186817"/>
    </source>
</evidence>
<feature type="region of interest" description="Disordered" evidence="1">
    <location>
        <begin position="260"/>
        <end position="279"/>
    </location>
</feature>
<gene>
    <name evidence="2" type="ORF">AK812_SmicGene39395</name>
</gene>
<name>A0A1Q9CBC5_SYMMI</name>
<evidence type="ECO:0000313" key="2">
    <source>
        <dbReference type="EMBL" id="OLP80216.1"/>
    </source>
</evidence>
<dbReference type="CDD" id="cd22744">
    <property type="entry name" value="OTU"/>
    <property type="match status" value="1"/>
</dbReference>
<feature type="region of interest" description="Disordered" evidence="1">
    <location>
        <begin position="1158"/>
        <end position="1196"/>
    </location>
</feature>